<evidence type="ECO:0000256" key="1">
    <source>
        <dbReference type="SAM" id="Phobius"/>
    </source>
</evidence>
<name>A0ABY8XZG9_9PSEU</name>
<protein>
    <submittedName>
        <fullName evidence="2">Pr6Pr family membrane protein</fullName>
    </submittedName>
</protein>
<sequence length="211" mass="22695">MRSEKLTRAWFAITALVALTGLVAQVVATAGDTTGRFTTVAGRVANLFCFFTIDSNLLVAATSAVVALGVARGRLFTVLWLDALVGIIVTGIVYQVALAGLVDLHGLPLFADTVLHKVTPLVFVLGWLLAGPRGTLTWRAVWWSLLYPLLWLTFTLPRGALTGFYPYPFVDAGALGYGQVAVNCVFIGLFFTALAAGAFLYDRRVSRLEPA</sequence>
<organism evidence="2 3">
    <name type="scientific">Amycolatopsis nalaikhensis</name>
    <dbReference type="NCBI Taxonomy" id="715472"/>
    <lineage>
        <taxon>Bacteria</taxon>
        <taxon>Bacillati</taxon>
        <taxon>Actinomycetota</taxon>
        <taxon>Actinomycetes</taxon>
        <taxon>Pseudonocardiales</taxon>
        <taxon>Pseudonocardiaceae</taxon>
        <taxon>Amycolatopsis</taxon>
    </lineage>
</organism>
<feature type="transmembrane region" description="Helical" evidence="1">
    <location>
        <begin position="78"/>
        <end position="97"/>
    </location>
</feature>
<evidence type="ECO:0000313" key="3">
    <source>
        <dbReference type="Proteomes" id="UP001227101"/>
    </source>
</evidence>
<gene>
    <name evidence="2" type="ORF">QP939_22210</name>
</gene>
<dbReference type="NCBIfam" id="NF038065">
    <property type="entry name" value="Pr6Pr"/>
    <property type="match status" value="1"/>
</dbReference>
<dbReference type="EMBL" id="CP127173">
    <property type="protein sequence ID" value="WIV61118.1"/>
    <property type="molecule type" value="Genomic_DNA"/>
</dbReference>
<keyword evidence="3" id="KW-1185">Reference proteome</keyword>
<feature type="transmembrane region" description="Helical" evidence="1">
    <location>
        <begin position="141"/>
        <end position="160"/>
    </location>
</feature>
<feature type="transmembrane region" description="Helical" evidence="1">
    <location>
        <begin position="44"/>
        <end position="71"/>
    </location>
</feature>
<proteinExistence type="predicted"/>
<feature type="transmembrane region" description="Helical" evidence="1">
    <location>
        <begin position="180"/>
        <end position="201"/>
    </location>
</feature>
<evidence type="ECO:0000313" key="2">
    <source>
        <dbReference type="EMBL" id="WIV61118.1"/>
    </source>
</evidence>
<keyword evidence="1" id="KW-1133">Transmembrane helix</keyword>
<dbReference type="RefSeq" id="WP_285458740.1">
    <property type="nucleotide sequence ID" value="NZ_CP127173.1"/>
</dbReference>
<accession>A0ABY8XZG9</accession>
<keyword evidence="1" id="KW-0812">Transmembrane</keyword>
<reference evidence="2 3" key="1">
    <citation type="submission" date="2023-06" db="EMBL/GenBank/DDBJ databases">
        <authorList>
            <person name="Oyuntsetseg B."/>
            <person name="Kim S.B."/>
        </authorList>
    </citation>
    <scope>NUCLEOTIDE SEQUENCE [LARGE SCALE GENOMIC DNA]</scope>
    <source>
        <strain evidence="2 3">2-2</strain>
    </source>
</reference>
<feature type="transmembrane region" description="Helical" evidence="1">
    <location>
        <begin position="109"/>
        <end position="129"/>
    </location>
</feature>
<dbReference type="InterPro" id="IPR049713">
    <property type="entry name" value="Pr6Pr-like"/>
</dbReference>
<keyword evidence="1" id="KW-0472">Membrane</keyword>
<dbReference type="Proteomes" id="UP001227101">
    <property type="component" value="Chromosome"/>
</dbReference>